<evidence type="ECO:0000256" key="2">
    <source>
        <dbReference type="SAM" id="MobiDB-lite"/>
    </source>
</evidence>
<dbReference type="GO" id="GO:0000981">
    <property type="term" value="F:DNA-binding transcription factor activity, RNA polymerase II-specific"/>
    <property type="evidence" value="ECO:0007669"/>
    <property type="project" value="InterPro"/>
</dbReference>
<dbReference type="GO" id="GO:0003677">
    <property type="term" value="F:DNA binding"/>
    <property type="evidence" value="ECO:0007669"/>
    <property type="project" value="UniProtKB-KW"/>
</dbReference>
<dbReference type="InterPro" id="IPR050797">
    <property type="entry name" value="Carb_Metab_Trans_Reg"/>
</dbReference>
<feature type="region of interest" description="Disordered" evidence="2">
    <location>
        <begin position="29"/>
        <end position="50"/>
    </location>
</feature>
<feature type="domain" description="Zn(2)-C6 fungal-type" evidence="3">
    <location>
        <begin position="19"/>
        <end position="63"/>
    </location>
</feature>
<reference evidence="4" key="1">
    <citation type="journal article" date="2023" name="Mol. Phylogenet. Evol.">
        <title>Genome-scale phylogeny and comparative genomics of the fungal order Sordariales.</title>
        <authorList>
            <person name="Hensen N."/>
            <person name="Bonometti L."/>
            <person name="Westerberg I."/>
            <person name="Brannstrom I.O."/>
            <person name="Guillou S."/>
            <person name="Cros-Aarteil S."/>
            <person name="Calhoun S."/>
            <person name="Haridas S."/>
            <person name="Kuo A."/>
            <person name="Mondo S."/>
            <person name="Pangilinan J."/>
            <person name="Riley R."/>
            <person name="LaButti K."/>
            <person name="Andreopoulos B."/>
            <person name="Lipzen A."/>
            <person name="Chen C."/>
            <person name="Yan M."/>
            <person name="Daum C."/>
            <person name="Ng V."/>
            <person name="Clum A."/>
            <person name="Steindorff A."/>
            <person name="Ohm R.A."/>
            <person name="Martin F."/>
            <person name="Silar P."/>
            <person name="Natvig D.O."/>
            <person name="Lalanne C."/>
            <person name="Gautier V."/>
            <person name="Ament-Velasquez S.L."/>
            <person name="Kruys A."/>
            <person name="Hutchinson M.I."/>
            <person name="Powell A.J."/>
            <person name="Barry K."/>
            <person name="Miller A.N."/>
            <person name="Grigoriev I.V."/>
            <person name="Debuchy R."/>
            <person name="Gladieux P."/>
            <person name="Hiltunen Thoren M."/>
            <person name="Johannesson H."/>
        </authorList>
    </citation>
    <scope>NUCLEOTIDE SEQUENCE</scope>
    <source>
        <strain evidence="4">CBS 892.96</strain>
    </source>
</reference>
<evidence type="ECO:0000256" key="1">
    <source>
        <dbReference type="ARBA" id="ARBA00023242"/>
    </source>
</evidence>
<organism evidence="4 5">
    <name type="scientific">Triangularia setosa</name>
    <dbReference type="NCBI Taxonomy" id="2587417"/>
    <lineage>
        <taxon>Eukaryota</taxon>
        <taxon>Fungi</taxon>
        <taxon>Dikarya</taxon>
        <taxon>Ascomycota</taxon>
        <taxon>Pezizomycotina</taxon>
        <taxon>Sordariomycetes</taxon>
        <taxon>Sordariomycetidae</taxon>
        <taxon>Sordariales</taxon>
        <taxon>Podosporaceae</taxon>
        <taxon>Triangularia</taxon>
    </lineage>
</organism>
<dbReference type="PROSITE" id="PS50048">
    <property type="entry name" value="ZN2_CY6_FUNGAL_2"/>
    <property type="match status" value="1"/>
</dbReference>
<name>A0AAN6VZ86_9PEZI</name>
<dbReference type="GO" id="GO:0008270">
    <property type="term" value="F:zinc ion binding"/>
    <property type="evidence" value="ECO:0007669"/>
    <property type="project" value="InterPro"/>
</dbReference>
<keyword evidence="1" id="KW-0539">Nucleus</keyword>
<proteinExistence type="predicted"/>
<evidence type="ECO:0000313" key="4">
    <source>
        <dbReference type="EMBL" id="KAK4172025.1"/>
    </source>
</evidence>
<feature type="region of interest" description="Disordered" evidence="2">
    <location>
        <begin position="117"/>
        <end position="137"/>
    </location>
</feature>
<feature type="compositionally biased region" description="Low complexity" evidence="2">
    <location>
        <begin position="412"/>
        <end position="421"/>
    </location>
</feature>
<sequence length="462" mass="50132">MAMDQTAPGPDTDQPLRQACDRCHSQKLRCPRSTSNSESDGKTGSHAGKPCSRCDKAGFPCIVSHRGRAGRPSKIVKKKAYSSSVSVSLPRATPPKNADGEISYLAQALDLREDYTHWSAGNGSPRSETPHHSFQNGRDDVLTAADTTPESVILSFNTHEDVTSPSFYILDSDTATCGLGGSHQEFRWSIPSKPLFTDPMPVEPPVGIAFELEPLPATSFSTTFCYHQLSDLNGKIMLSITDSIDEHQVLDGIVGFCGELIDIARSAATCIHSSKPLPAASDYTRDSSCSPGNGDIAESYADSVCCVSRTDADKMEFNVSSAWTNPFPTPQGLAEVPNSAVVFLLLACYTQILRLFEISVHKLWSRFRSDVPRDGPVMGKVGLLLEASLALRTVTYLLGRLNNAFDELTEGKSTCEQSSSSSREKEDGGSGSLGKAFGEMKEREELLMRTIKCLEQKINMSL</sequence>
<dbReference type="PANTHER" id="PTHR31668:SF4">
    <property type="entry name" value="TRANSCRIPTIONAL ACTIVATOR PROTEIN DAL81"/>
    <property type="match status" value="1"/>
</dbReference>
<keyword evidence="5" id="KW-1185">Reference proteome</keyword>
<dbReference type="SMART" id="SM00066">
    <property type="entry name" value="GAL4"/>
    <property type="match status" value="1"/>
</dbReference>
<dbReference type="EMBL" id="MU866474">
    <property type="protein sequence ID" value="KAK4172025.1"/>
    <property type="molecule type" value="Genomic_DNA"/>
</dbReference>
<dbReference type="InterPro" id="IPR001138">
    <property type="entry name" value="Zn2Cys6_DnaBD"/>
</dbReference>
<dbReference type="InterPro" id="IPR036864">
    <property type="entry name" value="Zn2-C6_fun-type_DNA-bd_sf"/>
</dbReference>
<dbReference type="PANTHER" id="PTHR31668">
    <property type="entry name" value="GLUCOSE TRANSPORT TRANSCRIPTION REGULATOR RGT1-RELATED-RELATED"/>
    <property type="match status" value="1"/>
</dbReference>
<keyword evidence="4" id="KW-0238">DNA-binding</keyword>
<dbReference type="Proteomes" id="UP001302321">
    <property type="component" value="Unassembled WGS sequence"/>
</dbReference>
<dbReference type="CDD" id="cd00067">
    <property type="entry name" value="GAL4"/>
    <property type="match status" value="1"/>
</dbReference>
<dbReference type="AlphaFoldDB" id="A0AAN6VZ86"/>
<dbReference type="SUPFAM" id="SSF57701">
    <property type="entry name" value="Zn2/Cys6 DNA-binding domain"/>
    <property type="match status" value="1"/>
</dbReference>
<gene>
    <name evidence="4" type="ORF">QBC36DRAFT_382117</name>
</gene>
<dbReference type="GO" id="GO:0005634">
    <property type="term" value="C:nucleus"/>
    <property type="evidence" value="ECO:0007669"/>
    <property type="project" value="TreeGrafter"/>
</dbReference>
<protein>
    <submittedName>
        <fullName evidence="4">GAL4-like DNA-binding protein</fullName>
    </submittedName>
</protein>
<feature type="compositionally biased region" description="Polar residues" evidence="2">
    <location>
        <begin position="119"/>
        <end position="136"/>
    </location>
</feature>
<dbReference type="Gene3D" id="4.10.240.10">
    <property type="entry name" value="Zn(2)-C6 fungal-type DNA-binding domain"/>
    <property type="match status" value="1"/>
</dbReference>
<dbReference type="GO" id="GO:0001080">
    <property type="term" value="P:nitrogen catabolite activation of transcription from RNA polymerase II promoter"/>
    <property type="evidence" value="ECO:0007669"/>
    <property type="project" value="TreeGrafter"/>
</dbReference>
<reference evidence="4" key="2">
    <citation type="submission" date="2023-05" db="EMBL/GenBank/DDBJ databases">
        <authorList>
            <consortium name="Lawrence Berkeley National Laboratory"/>
            <person name="Steindorff A."/>
            <person name="Hensen N."/>
            <person name="Bonometti L."/>
            <person name="Westerberg I."/>
            <person name="Brannstrom I.O."/>
            <person name="Guillou S."/>
            <person name="Cros-Aarteil S."/>
            <person name="Calhoun S."/>
            <person name="Haridas S."/>
            <person name="Kuo A."/>
            <person name="Mondo S."/>
            <person name="Pangilinan J."/>
            <person name="Riley R."/>
            <person name="Labutti K."/>
            <person name="Andreopoulos B."/>
            <person name="Lipzen A."/>
            <person name="Chen C."/>
            <person name="Yanf M."/>
            <person name="Daum C."/>
            <person name="Ng V."/>
            <person name="Clum A."/>
            <person name="Ohm R."/>
            <person name="Martin F."/>
            <person name="Silar P."/>
            <person name="Natvig D."/>
            <person name="Lalanne C."/>
            <person name="Gautier V."/>
            <person name="Ament-Velasquez S.L."/>
            <person name="Kruys A."/>
            <person name="Hutchinson M.I."/>
            <person name="Powell A.J."/>
            <person name="Barry K."/>
            <person name="Miller A.N."/>
            <person name="Grigoriev I.V."/>
            <person name="Debuchy R."/>
            <person name="Gladieux P."/>
            <person name="Thoren M.H."/>
            <person name="Johannesson H."/>
        </authorList>
    </citation>
    <scope>NUCLEOTIDE SEQUENCE</scope>
    <source>
        <strain evidence="4">CBS 892.96</strain>
    </source>
</reference>
<evidence type="ECO:0000313" key="5">
    <source>
        <dbReference type="Proteomes" id="UP001302321"/>
    </source>
</evidence>
<comment type="caution">
    <text evidence="4">The sequence shown here is derived from an EMBL/GenBank/DDBJ whole genome shotgun (WGS) entry which is preliminary data.</text>
</comment>
<evidence type="ECO:0000259" key="3">
    <source>
        <dbReference type="PROSITE" id="PS50048"/>
    </source>
</evidence>
<accession>A0AAN6VZ86</accession>
<feature type="region of interest" description="Disordered" evidence="2">
    <location>
        <begin position="412"/>
        <end position="435"/>
    </location>
</feature>